<protein>
    <recommendedName>
        <fullName evidence="2 7">DNA repair protein RecO</fullName>
    </recommendedName>
    <alternativeName>
        <fullName evidence="6 7">Recombination protein O</fullName>
    </alternativeName>
</protein>
<dbReference type="InterPro" id="IPR022572">
    <property type="entry name" value="DNA_rep/recomb_RecO_N"/>
</dbReference>
<keyword evidence="10" id="KW-1185">Reference proteome</keyword>
<reference evidence="9 10" key="1">
    <citation type="submission" date="2018-02" db="EMBL/GenBank/DDBJ databases">
        <title>Draft genome sequence of Streptococcus oricebi CCUG 70868T type strain.</title>
        <authorList>
            <person name="Mendez V."/>
            <person name="Salva-Serra F."/>
            <person name="Jaen-Luchoro D."/>
            <person name="Gonzales-Siles L."/>
            <person name="Karlsson R."/>
            <person name="Engstrom-Jakobsson H."/>
            <person name="Busquets A."/>
            <person name="Gomila M."/>
            <person name="Pineiro-Iglesias B."/>
            <person name="Bennasar-Figueras A."/>
            <person name="Seeger M."/>
            <person name="Moore E."/>
        </authorList>
    </citation>
    <scope>NUCLEOTIDE SEQUENCE [LARGE SCALE GENOMIC DNA]</scope>
    <source>
        <strain evidence="9 10">CCUG 70868</strain>
    </source>
</reference>
<evidence type="ECO:0000256" key="7">
    <source>
        <dbReference type="HAMAP-Rule" id="MF_00201"/>
    </source>
</evidence>
<dbReference type="InterPro" id="IPR042242">
    <property type="entry name" value="RecO_C"/>
</dbReference>
<evidence type="ECO:0000256" key="4">
    <source>
        <dbReference type="ARBA" id="ARBA00023172"/>
    </source>
</evidence>
<evidence type="ECO:0000256" key="1">
    <source>
        <dbReference type="ARBA" id="ARBA00007452"/>
    </source>
</evidence>
<sequence>MLKSLTSKGLVLYNRNFREDDKLVKIFTEQAGKRMFFVKHAAKSKLSPIIQPLTAADLLIKVNDEGLSYIEDYQAAKTFKRINNDLFCLAYASYVAALADASIQDNQRDPALFAFLEKTLDLMEQGLDYEVLTNIFEIQILSRFGVQLNLHDCAFCHRANLAFDFSFKYGGVLCPAHYHQDERRCHLNPNVLFLLDQFQAVEFDDLETISLKADIKQELRQFIDLLYDEYVGLHLKSKKFIDSLGDWGTILKNRQDKESL</sequence>
<dbReference type="HAMAP" id="MF_00201">
    <property type="entry name" value="RecO"/>
    <property type="match status" value="1"/>
</dbReference>
<dbReference type="PANTHER" id="PTHR33991:SF1">
    <property type="entry name" value="DNA REPAIR PROTEIN RECO"/>
    <property type="match status" value="1"/>
</dbReference>
<dbReference type="Proteomes" id="UP001519296">
    <property type="component" value="Unassembled WGS sequence"/>
</dbReference>
<comment type="similarity">
    <text evidence="1 7">Belongs to the RecO family.</text>
</comment>
<evidence type="ECO:0000256" key="2">
    <source>
        <dbReference type="ARBA" id="ARBA00021310"/>
    </source>
</evidence>
<evidence type="ECO:0000256" key="6">
    <source>
        <dbReference type="ARBA" id="ARBA00033409"/>
    </source>
</evidence>
<gene>
    <name evidence="7" type="primary">recO</name>
    <name evidence="9" type="ORF">C4K46_10085</name>
</gene>
<organism evidence="9 10">
    <name type="scientific">Streptococcus oricebi</name>
    <dbReference type="NCBI Taxonomy" id="1547447"/>
    <lineage>
        <taxon>Bacteria</taxon>
        <taxon>Bacillati</taxon>
        <taxon>Bacillota</taxon>
        <taxon>Bacilli</taxon>
        <taxon>Lactobacillales</taxon>
        <taxon>Streptococcaceae</taxon>
        <taxon>Streptococcus</taxon>
    </lineage>
</organism>
<name>A0ABS5B634_9STRE</name>
<dbReference type="Gene3D" id="2.40.50.140">
    <property type="entry name" value="Nucleic acid-binding proteins"/>
    <property type="match status" value="1"/>
</dbReference>
<dbReference type="SUPFAM" id="SSF50249">
    <property type="entry name" value="Nucleic acid-binding proteins"/>
    <property type="match status" value="1"/>
</dbReference>
<evidence type="ECO:0000256" key="3">
    <source>
        <dbReference type="ARBA" id="ARBA00022763"/>
    </source>
</evidence>
<dbReference type="InterPro" id="IPR003717">
    <property type="entry name" value="RecO"/>
</dbReference>
<dbReference type="SUPFAM" id="SSF57863">
    <property type="entry name" value="ArfGap/RecO-like zinc finger"/>
    <property type="match status" value="1"/>
</dbReference>
<keyword evidence="3 7" id="KW-0227">DNA damage</keyword>
<dbReference type="InterPro" id="IPR012340">
    <property type="entry name" value="NA-bd_OB-fold"/>
</dbReference>
<dbReference type="Gene3D" id="1.20.1440.120">
    <property type="entry name" value="Recombination protein O, C-terminal domain"/>
    <property type="match status" value="1"/>
</dbReference>
<keyword evidence="5 7" id="KW-0234">DNA repair</keyword>
<evidence type="ECO:0000259" key="8">
    <source>
        <dbReference type="Pfam" id="PF11967"/>
    </source>
</evidence>
<dbReference type="PANTHER" id="PTHR33991">
    <property type="entry name" value="DNA REPAIR PROTEIN RECO"/>
    <property type="match status" value="1"/>
</dbReference>
<dbReference type="NCBIfam" id="TIGR00613">
    <property type="entry name" value="reco"/>
    <property type="match status" value="1"/>
</dbReference>
<evidence type="ECO:0000313" key="9">
    <source>
        <dbReference type="EMBL" id="MBP2624269.1"/>
    </source>
</evidence>
<comment type="caution">
    <text evidence="9">The sequence shown here is derived from an EMBL/GenBank/DDBJ whole genome shotgun (WGS) entry which is preliminary data.</text>
</comment>
<proteinExistence type="inferred from homology"/>
<accession>A0ABS5B634</accession>
<dbReference type="Pfam" id="PF02565">
    <property type="entry name" value="RecO_C"/>
    <property type="match status" value="1"/>
</dbReference>
<feature type="domain" description="DNA replication/recombination mediator RecO N-terminal" evidence="8">
    <location>
        <begin position="5"/>
        <end position="79"/>
    </location>
</feature>
<evidence type="ECO:0000313" key="10">
    <source>
        <dbReference type="Proteomes" id="UP001519296"/>
    </source>
</evidence>
<dbReference type="EMBL" id="PRDG01000007">
    <property type="protein sequence ID" value="MBP2624269.1"/>
    <property type="molecule type" value="Genomic_DNA"/>
</dbReference>
<dbReference type="Pfam" id="PF11967">
    <property type="entry name" value="RecO_N"/>
    <property type="match status" value="1"/>
</dbReference>
<comment type="function">
    <text evidence="7">Involved in DNA repair and RecF pathway recombination.</text>
</comment>
<keyword evidence="4 7" id="KW-0233">DNA recombination</keyword>
<dbReference type="RefSeq" id="WP_209629101.1">
    <property type="nucleotide sequence ID" value="NZ_PRDG01000007.1"/>
</dbReference>
<dbReference type="InterPro" id="IPR037278">
    <property type="entry name" value="ARFGAP/RecO"/>
</dbReference>
<evidence type="ECO:0000256" key="5">
    <source>
        <dbReference type="ARBA" id="ARBA00023204"/>
    </source>
</evidence>